<keyword evidence="10" id="KW-1185">Reference proteome</keyword>
<feature type="transmembrane region" description="Helical" evidence="8">
    <location>
        <begin position="40"/>
        <end position="58"/>
    </location>
</feature>
<dbReference type="InterPro" id="IPR002549">
    <property type="entry name" value="AI-2E-like"/>
</dbReference>
<proteinExistence type="inferred from homology"/>
<dbReference type="Proteomes" id="UP000315995">
    <property type="component" value="Chromosome"/>
</dbReference>
<comment type="similarity">
    <text evidence="8">Belongs to the V-ATPase proteolipid subunit family.</text>
</comment>
<evidence type="ECO:0000256" key="4">
    <source>
        <dbReference type="ARBA" id="ARBA00022692"/>
    </source>
</evidence>
<keyword evidence="5 8" id="KW-1133">Transmembrane helix</keyword>
<evidence type="ECO:0000256" key="2">
    <source>
        <dbReference type="ARBA" id="ARBA00009773"/>
    </source>
</evidence>
<comment type="caution">
    <text evidence="8">Lacks conserved residue(s) required for the propagation of feature annotation.</text>
</comment>
<dbReference type="EMBL" id="CP041186">
    <property type="protein sequence ID" value="QDG53859.1"/>
    <property type="molecule type" value="Genomic_DNA"/>
</dbReference>
<evidence type="ECO:0000256" key="1">
    <source>
        <dbReference type="ARBA" id="ARBA00004141"/>
    </source>
</evidence>
<dbReference type="PRINTS" id="PR00122">
    <property type="entry name" value="VACATPASE"/>
</dbReference>
<comment type="subcellular location">
    <subcellularLocation>
        <location evidence="1">Membrane</location>
        <topology evidence="1">Multi-pass membrane protein</topology>
    </subcellularLocation>
</comment>
<keyword evidence="7 8" id="KW-0472">Membrane</keyword>
<protein>
    <submittedName>
        <fullName evidence="9">AI-2E family transporter</fullName>
    </submittedName>
</protein>
<dbReference type="Pfam" id="PF01594">
    <property type="entry name" value="AI-2E_transport"/>
    <property type="match status" value="1"/>
</dbReference>
<accession>A0A4Y6Q092</accession>
<dbReference type="GO" id="GO:0033179">
    <property type="term" value="C:proton-transporting V-type ATPase, V0 domain"/>
    <property type="evidence" value="ECO:0007669"/>
    <property type="project" value="InterPro"/>
</dbReference>
<feature type="transmembrane region" description="Helical" evidence="8">
    <location>
        <begin position="94"/>
        <end position="115"/>
    </location>
</feature>
<evidence type="ECO:0000313" key="9">
    <source>
        <dbReference type="EMBL" id="QDG53859.1"/>
    </source>
</evidence>
<evidence type="ECO:0000256" key="8">
    <source>
        <dbReference type="RuleBase" id="RU363060"/>
    </source>
</evidence>
<name>A0A4Y6Q092_PERCE</name>
<dbReference type="PANTHER" id="PTHR21716:SF64">
    <property type="entry name" value="AI-2 TRANSPORT PROTEIN TQSA"/>
    <property type="match status" value="1"/>
</dbReference>
<comment type="similarity">
    <text evidence="2">Belongs to the autoinducer-2 exporter (AI-2E) (TC 2.A.86) family.</text>
</comment>
<feature type="transmembrane region" description="Helical" evidence="8">
    <location>
        <begin position="192"/>
        <end position="210"/>
    </location>
</feature>
<feature type="transmembrane region" description="Helical" evidence="8">
    <location>
        <begin position="64"/>
        <end position="82"/>
    </location>
</feature>
<evidence type="ECO:0000313" key="10">
    <source>
        <dbReference type="Proteomes" id="UP000315995"/>
    </source>
</evidence>
<dbReference type="InterPro" id="IPR000245">
    <property type="entry name" value="ATPase_proteolipid_csu"/>
</dbReference>
<keyword evidence="3 8" id="KW-0813">Transport</keyword>
<dbReference type="GO" id="GO:0046961">
    <property type="term" value="F:proton-transporting ATPase activity, rotational mechanism"/>
    <property type="evidence" value="ECO:0007669"/>
    <property type="project" value="InterPro"/>
</dbReference>
<feature type="transmembrane region" description="Helical" evidence="8">
    <location>
        <begin position="278"/>
        <end position="300"/>
    </location>
</feature>
<dbReference type="PANTHER" id="PTHR21716">
    <property type="entry name" value="TRANSMEMBRANE PROTEIN"/>
    <property type="match status" value="1"/>
</dbReference>
<evidence type="ECO:0000256" key="7">
    <source>
        <dbReference type="ARBA" id="ARBA00023136"/>
    </source>
</evidence>
<dbReference type="OrthoDB" id="1010875at2"/>
<gene>
    <name evidence="9" type="ORF">FIV42_24880</name>
</gene>
<keyword evidence="4 8" id="KW-0812">Transmembrane</keyword>
<evidence type="ECO:0000256" key="6">
    <source>
        <dbReference type="ARBA" id="ARBA00023065"/>
    </source>
</evidence>
<accession>A0A5B8YB30</accession>
<feature type="transmembrane region" description="Helical" evidence="8">
    <location>
        <begin position="253"/>
        <end position="272"/>
    </location>
</feature>
<reference evidence="9 10" key="1">
    <citation type="submission" date="2019-06" db="EMBL/GenBank/DDBJ databases">
        <title>Persicimonas caeni gen. nov., sp. nov., a predatory bacterium isolated from solar saltern.</title>
        <authorList>
            <person name="Wang S."/>
        </authorList>
    </citation>
    <scope>NUCLEOTIDE SEQUENCE [LARGE SCALE GENOMIC DNA]</scope>
    <source>
        <strain evidence="9 10">YN101</strain>
    </source>
</reference>
<sequence>MTNEPMSEHDVDAKEHPESALFQRLSAEQYKTRLLRYTYILMRVLFAVIIGYAILWLAEALGTLLFPLLASLVLAYLLHPWIDTIEARGLSRRLSIVVVLAAAFLTLGIVAVFLLPPLIRQLGDVIADIPKLITTIQEEWIPWLERRLRTELPTTVREGLESAGQRAGTSLPEVAQRAGSWTVGAVFKTGQVLFAAFNLLLIPLFSYYFLRKFDQASHAIAGWLPVRRREYTLGLLSRMDSAVGSWFRGQVQVASLMGVLYGVGLVVAFAIADIDPKLGIAIGIIVAVLNIIPYFGMIVASLITTLVVLLNWPGWGGVLAVVIVFLINQFLEGYVVGPKILGDSVDLNPIAVIILLLAGAELAGIWGMLLIVPLAGAIRIVWPDLMAIYRETAFYRGDLDEAEG</sequence>
<keyword evidence="6 8" id="KW-0406">Ion transport</keyword>
<evidence type="ECO:0000256" key="5">
    <source>
        <dbReference type="ARBA" id="ARBA00022989"/>
    </source>
</evidence>
<evidence type="ECO:0000256" key="3">
    <source>
        <dbReference type="ARBA" id="ARBA00022448"/>
    </source>
</evidence>
<feature type="transmembrane region" description="Helical" evidence="8">
    <location>
        <begin position="351"/>
        <end position="382"/>
    </location>
</feature>
<organism evidence="9 10">
    <name type="scientific">Persicimonas caeni</name>
    <dbReference type="NCBI Taxonomy" id="2292766"/>
    <lineage>
        <taxon>Bacteria</taxon>
        <taxon>Deltaproteobacteria</taxon>
        <taxon>Bradymonadales</taxon>
        <taxon>Bradymonadaceae</taxon>
        <taxon>Persicimonas</taxon>
    </lineage>
</organism>
<feature type="transmembrane region" description="Helical" evidence="8">
    <location>
        <begin position="312"/>
        <end position="331"/>
    </location>
</feature>
<dbReference type="AlphaFoldDB" id="A0A4Y6Q092"/>